<organism evidence="2 3">
    <name type="scientific">Candidatus Giovannonibacteria bacterium GW2011_GWF2_42_19</name>
    <dbReference type="NCBI Taxonomy" id="1618659"/>
    <lineage>
        <taxon>Bacteria</taxon>
        <taxon>Candidatus Giovannoniibacteriota</taxon>
    </lineage>
</organism>
<reference evidence="2 3" key="1">
    <citation type="journal article" date="2015" name="Nature">
        <title>rRNA introns, odd ribosomes, and small enigmatic genomes across a large radiation of phyla.</title>
        <authorList>
            <person name="Brown C.T."/>
            <person name="Hug L.A."/>
            <person name="Thomas B.C."/>
            <person name="Sharon I."/>
            <person name="Castelle C.J."/>
            <person name="Singh A."/>
            <person name="Wilkins M.J."/>
            <person name="Williams K.H."/>
            <person name="Banfield J.F."/>
        </authorList>
    </citation>
    <scope>NUCLEOTIDE SEQUENCE [LARGE SCALE GENOMIC DNA]</scope>
</reference>
<dbReference type="STRING" id="1618659.UV11_C0003G0021"/>
<keyword evidence="1" id="KW-0812">Transmembrane</keyword>
<feature type="transmembrane region" description="Helical" evidence="1">
    <location>
        <begin position="21"/>
        <end position="40"/>
    </location>
</feature>
<evidence type="ECO:0000313" key="3">
    <source>
        <dbReference type="Proteomes" id="UP000034036"/>
    </source>
</evidence>
<proteinExistence type="predicted"/>
<dbReference type="AlphaFoldDB" id="A0A0G0ZJE5"/>
<dbReference type="Proteomes" id="UP000034036">
    <property type="component" value="Unassembled WGS sequence"/>
</dbReference>
<evidence type="ECO:0000256" key="1">
    <source>
        <dbReference type="SAM" id="Phobius"/>
    </source>
</evidence>
<gene>
    <name evidence="2" type="ORF">UV11_C0003G0021</name>
</gene>
<sequence>MDLFRRLEKIRQKPVRERKKIMAFWIIVIMALIVGAWLSIGPFSLPKKAGSEDKTPPPWTILKNTITDQYKNIKENYNKNGINNEVYQK</sequence>
<accession>A0A0G0ZJE5</accession>
<protein>
    <submittedName>
        <fullName evidence="2">Uncharacterized protein</fullName>
    </submittedName>
</protein>
<keyword evidence="1" id="KW-1133">Transmembrane helix</keyword>
<dbReference type="EMBL" id="LCDF01000003">
    <property type="protein sequence ID" value="KKS48794.1"/>
    <property type="molecule type" value="Genomic_DNA"/>
</dbReference>
<comment type="caution">
    <text evidence="2">The sequence shown here is derived from an EMBL/GenBank/DDBJ whole genome shotgun (WGS) entry which is preliminary data.</text>
</comment>
<evidence type="ECO:0000313" key="2">
    <source>
        <dbReference type="EMBL" id="KKS48794.1"/>
    </source>
</evidence>
<keyword evidence="1" id="KW-0472">Membrane</keyword>
<name>A0A0G0ZJE5_9BACT</name>